<evidence type="ECO:0000256" key="3">
    <source>
        <dbReference type="SAM" id="MobiDB-lite"/>
    </source>
</evidence>
<evidence type="ECO:0000313" key="4">
    <source>
        <dbReference type="EnsemblPlants" id="AUR62020430-RA:cds"/>
    </source>
</evidence>
<reference evidence="4" key="2">
    <citation type="submission" date="2021-03" db="UniProtKB">
        <authorList>
            <consortium name="EnsemblPlants"/>
        </authorList>
    </citation>
    <scope>IDENTIFICATION</scope>
</reference>
<dbReference type="PANTHER" id="PTHR12910:SF1">
    <property type="entry name" value="NADH DEHYDROGENASE [UBIQUINONE] 1 ALPHA SUBCOMPLEX SUBUNIT 12"/>
    <property type="match status" value="1"/>
</dbReference>
<evidence type="ECO:0000256" key="2">
    <source>
        <dbReference type="RuleBase" id="RU363103"/>
    </source>
</evidence>
<protein>
    <recommendedName>
        <fullName evidence="2">NADH dehydrogenase [ubiquinone] 1 alpha subcomplex subunit 12</fullName>
    </recommendedName>
</protein>
<keyword evidence="2" id="KW-0813">Transport</keyword>
<feature type="compositionally biased region" description="Polar residues" evidence="3">
    <location>
        <begin position="142"/>
        <end position="158"/>
    </location>
</feature>
<name>A0A803LY79_CHEQI</name>
<keyword evidence="2" id="KW-0496">Mitochondrion</keyword>
<dbReference type="GO" id="GO:0006979">
    <property type="term" value="P:response to oxidative stress"/>
    <property type="evidence" value="ECO:0007669"/>
    <property type="project" value="TreeGrafter"/>
</dbReference>
<proteinExistence type="inferred from homology"/>
<comment type="subcellular location">
    <subcellularLocation>
        <location evidence="2">Mitochondrion inner membrane</location>
        <topology evidence="2">Peripheral membrane protein</topology>
        <orientation evidence="2">Matrix side</orientation>
    </subcellularLocation>
</comment>
<dbReference type="Pfam" id="PF05071">
    <property type="entry name" value="NDUFA12"/>
    <property type="match status" value="1"/>
</dbReference>
<reference evidence="4" key="1">
    <citation type="journal article" date="2017" name="Nature">
        <title>The genome of Chenopodium quinoa.</title>
        <authorList>
            <person name="Jarvis D.E."/>
            <person name="Ho Y.S."/>
            <person name="Lightfoot D.J."/>
            <person name="Schmoeckel S.M."/>
            <person name="Li B."/>
            <person name="Borm T.J.A."/>
            <person name="Ohyanagi H."/>
            <person name="Mineta K."/>
            <person name="Michell C.T."/>
            <person name="Saber N."/>
            <person name="Kharbatia N.M."/>
            <person name="Rupper R.R."/>
            <person name="Sharp A.R."/>
            <person name="Dally N."/>
            <person name="Boughton B.A."/>
            <person name="Woo Y.H."/>
            <person name="Gao G."/>
            <person name="Schijlen E.G.W.M."/>
            <person name="Guo X."/>
            <person name="Momin A.A."/>
            <person name="Negrao S."/>
            <person name="Al-Babili S."/>
            <person name="Gehring C."/>
            <person name="Roessner U."/>
            <person name="Jung C."/>
            <person name="Murphy K."/>
            <person name="Arold S.T."/>
            <person name="Gojobori T."/>
            <person name="van der Linden C.G."/>
            <person name="van Loo E.N."/>
            <person name="Jellen E.N."/>
            <person name="Maughan P.J."/>
            <person name="Tester M."/>
        </authorList>
    </citation>
    <scope>NUCLEOTIDE SEQUENCE [LARGE SCALE GENOMIC DNA]</scope>
    <source>
        <strain evidence="4">cv. PI 614886</strain>
    </source>
</reference>
<keyword evidence="2" id="KW-0472">Membrane</keyword>
<feature type="region of interest" description="Disordered" evidence="3">
    <location>
        <begin position="142"/>
        <end position="195"/>
    </location>
</feature>
<keyword evidence="5" id="KW-1185">Reference proteome</keyword>
<evidence type="ECO:0000256" key="1">
    <source>
        <dbReference type="ARBA" id="ARBA00007355"/>
    </source>
</evidence>
<dbReference type="Proteomes" id="UP000596660">
    <property type="component" value="Unplaced"/>
</dbReference>
<feature type="compositionally biased region" description="Basic and acidic residues" evidence="3">
    <location>
        <begin position="159"/>
        <end position="176"/>
    </location>
</feature>
<dbReference type="OMA" id="LSVEWIC"/>
<dbReference type="AlphaFoldDB" id="A0A803LY79"/>
<accession>A0A803LY79</accession>
<dbReference type="GO" id="GO:0005743">
    <property type="term" value="C:mitochondrial inner membrane"/>
    <property type="evidence" value="ECO:0007669"/>
    <property type="project" value="UniProtKB-SubCell"/>
</dbReference>
<dbReference type="GO" id="GO:0045271">
    <property type="term" value="C:respiratory chain complex I"/>
    <property type="evidence" value="ECO:0007669"/>
    <property type="project" value="InterPro"/>
</dbReference>
<organism evidence="4 5">
    <name type="scientific">Chenopodium quinoa</name>
    <name type="common">Quinoa</name>
    <dbReference type="NCBI Taxonomy" id="63459"/>
    <lineage>
        <taxon>Eukaryota</taxon>
        <taxon>Viridiplantae</taxon>
        <taxon>Streptophyta</taxon>
        <taxon>Embryophyta</taxon>
        <taxon>Tracheophyta</taxon>
        <taxon>Spermatophyta</taxon>
        <taxon>Magnoliopsida</taxon>
        <taxon>eudicotyledons</taxon>
        <taxon>Gunneridae</taxon>
        <taxon>Pentapetalae</taxon>
        <taxon>Caryophyllales</taxon>
        <taxon>Chenopodiaceae</taxon>
        <taxon>Chenopodioideae</taxon>
        <taxon>Atripliceae</taxon>
        <taxon>Chenopodium</taxon>
    </lineage>
</organism>
<keyword evidence="2" id="KW-0999">Mitochondrion inner membrane</keyword>
<comment type="similarity">
    <text evidence="1 2">Belongs to the complex I NDUFA12 subunit family.</text>
</comment>
<keyword evidence="2" id="KW-0249">Electron transport</keyword>
<dbReference type="PANTHER" id="PTHR12910">
    <property type="entry name" value="NADH-UBIQUINONE OXIDOREDUCTASE SUBUNIT B17.2"/>
    <property type="match status" value="1"/>
</dbReference>
<evidence type="ECO:0000313" key="5">
    <source>
        <dbReference type="Proteomes" id="UP000596660"/>
    </source>
</evidence>
<keyword evidence="2" id="KW-0679">Respiratory chain</keyword>
<comment type="function">
    <text evidence="2">Accessory subunit of the mitochondrial membrane respiratory chain NADH dehydrogenase (Complex I), that is believed not to be involved in catalysis. Complex I functions in the transfer of electrons from NADH to the respiratory chain. The immediate electron acceptor for the enzyme is believed to be ubiquinone.</text>
</comment>
<dbReference type="EnsemblPlants" id="AUR62020430-RA">
    <property type="protein sequence ID" value="AUR62020430-RA:cds"/>
    <property type="gene ID" value="AUR62020430"/>
</dbReference>
<dbReference type="Gramene" id="AUR62020430-RA">
    <property type="protein sequence ID" value="AUR62020430-RA:cds"/>
    <property type="gene ID" value="AUR62020430"/>
</dbReference>
<sequence>MSKFLGKIAGLFSKRTMVGMDKAGNRYFTRNESVDGVMKEKRWVIFKGEEDPTSIPGKFQYTEQQAILSFICTSMKMKLSRFDAHAGGSTVLQEQGMCNSNCLVVVGYIREMAELEAKREFVRQNVMRNVGGPDLQSYLRQLQSSEGSEPQEASGNLSESEKEKTESPQETLEPRTTEPTGSGPSFKAGTWQPPS</sequence>
<dbReference type="InterPro" id="IPR007763">
    <property type="entry name" value="NDUFA12"/>
</dbReference>